<proteinExistence type="predicted"/>
<organism evidence="1 2">
    <name type="scientific">Intestinimonas massiliensis</name>
    <name type="common">ex Afouda et al. 2020</name>
    <dbReference type="NCBI Taxonomy" id="1673721"/>
    <lineage>
        <taxon>Bacteria</taxon>
        <taxon>Bacillati</taxon>
        <taxon>Bacillota</taxon>
        <taxon>Clostridia</taxon>
        <taxon>Eubacteriales</taxon>
        <taxon>Intestinimonas</taxon>
    </lineage>
</organism>
<reference evidence="1" key="1">
    <citation type="submission" date="2022-06" db="EMBL/GenBank/DDBJ databases">
        <title>Isolation of gut microbiota from human fecal samples.</title>
        <authorList>
            <person name="Pamer E.G."/>
            <person name="Barat B."/>
            <person name="Waligurski E."/>
            <person name="Medina S."/>
            <person name="Paddock L."/>
            <person name="Mostad J."/>
        </authorList>
    </citation>
    <scope>NUCLEOTIDE SEQUENCE</scope>
    <source>
        <strain evidence="1">DFI.9.91</strain>
    </source>
</reference>
<evidence type="ECO:0000313" key="2">
    <source>
        <dbReference type="Proteomes" id="UP001204562"/>
    </source>
</evidence>
<dbReference type="EMBL" id="JANFYS010000001">
    <property type="protein sequence ID" value="MCQ4768876.1"/>
    <property type="molecule type" value="Genomic_DNA"/>
</dbReference>
<protein>
    <submittedName>
        <fullName evidence="1">Uncharacterized protein</fullName>
    </submittedName>
</protein>
<accession>A0AAW5JFT2</accession>
<sequence>MCDASTAVSIIQRYVGEHLFSPSFTWPKYEFRKRSYQQWAAYEICHRILDKPFDDPITVIENFMFEMAMYACYGEDEQRSFIFQSAVETAEELSLLFV</sequence>
<gene>
    <name evidence="1" type="ORF">NE579_00140</name>
</gene>
<name>A0AAW5JFT2_9FIRM</name>
<dbReference type="Proteomes" id="UP001204562">
    <property type="component" value="Unassembled WGS sequence"/>
</dbReference>
<comment type="caution">
    <text evidence="1">The sequence shown here is derived from an EMBL/GenBank/DDBJ whole genome shotgun (WGS) entry which is preliminary data.</text>
</comment>
<dbReference type="AlphaFoldDB" id="A0AAW5JFT2"/>
<evidence type="ECO:0000313" key="1">
    <source>
        <dbReference type="EMBL" id="MCQ4768876.1"/>
    </source>
</evidence>